<dbReference type="AlphaFoldDB" id="A0A8H7E9E1"/>
<evidence type="ECO:0008006" key="3">
    <source>
        <dbReference type="Google" id="ProtNLM"/>
    </source>
</evidence>
<organism evidence="1 2">
    <name type="scientific">Endocarpon pusillum</name>
    <dbReference type="NCBI Taxonomy" id="364733"/>
    <lineage>
        <taxon>Eukaryota</taxon>
        <taxon>Fungi</taxon>
        <taxon>Dikarya</taxon>
        <taxon>Ascomycota</taxon>
        <taxon>Pezizomycotina</taxon>
        <taxon>Eurotiomycetes</taxon>
        <taxon>Chaetothyriomycetidae</taxon>
        <taxon>Verrucariales</taxon>
        <taxon>Verrucariaceae</taxon>
        <taxon>Endocarpon</taxon>
    </lineage>
</organism>
<dbReference type="Pfam" id="PF13714">
    <property type="entry name" value="PEP_mutase"/>
    <property type="match status" value="1"/>
</dbReference>
<dbReference type="InterPro" id="IPR039556">
    <property type="entry name" value="ICL/PEPM"/>
</dbReference>
<comment type="caution">
    <text evidence="1">The sequence shown here is derived from an EMBL/GenBank/DDBJ whole genome shotgun (WGS) entry which is preliminary data.</text>
</comment>
<dbReference type="InterPro" id="IPR015813">
    <property type="entry name" value="Pyrv/PenolPyrv_kinase-like_dom"/>
</dbReference>
<gene>
    <name evidence="1" type="ORF">GJ744_009791</name>
</gene>
<dbReference type="InterPro" id="IPR040442">
    <property type="entry name" value="Pyrv_kinase-like_dom_sf"/>
</dbReference>
<reference evidence="1" key="1">
    <citation type="submission" date="2020-02" db="EMBL/GenBank/DDBJ databases">
        <authorList>
            <person name="Palmer J.M."/>
        </authorList>
    </citation>
    <scope>NUCLEOTIDE SEQUENCE</scope>
    <source>
        <strain evidence="1">EPUS1.4</strain>
        <tissue evidence="1">Thallus</tissue>
    </source>
</reference>
<dbReference type="Gene3D" id="3.20.20.60">
    <property type="entry name" value="Phosphoenolpyruvate-binding domains"/>
    <property type="match status" value="1"/>
</dbReference>
<dbReference type="SUPFAM" id="SSF51621">
    <property type="entry name" value="Phosphoenolpyruvate/pyruvate domain"/>
    <property type="match status" value="1"/>
</dbReference>
<evidence type="ECO:0000313" key="2">
    <source>
        <dbReference type="Proteomes" id="UP000606974"/>
    </source>
</evidence>
<proteinExistence type="predicted"/>
<dbReference type="PANTHER" id="PTHR42905">
    <property type="entry name" value="PHOSPHOENOLPYRUVATE CARBOXYLASE"/>
    <property type="match status" value="1"/>
</dbReference>
<name>A0A8H7E9E1_9EURO</name>
<evidence type="ECO:0000313" key="1">
    <source>
        <dbReference type="EMBL" id="KAF7513370.1"/>
    </source>
</evidence>
<dbReference type="EMBL" id="JAACFV010000006">
    <property type="protein sequence ID" value="KAF7513370.1"/>
    <property type="molecule type" value="Genomic_DNA"/>
</dbReference>
<dbReference type="GO" id="GO:0003824">
    <property type="term" value="F:catalytic activity"/>
    <property type="evidence" value="ECO:0007669"/>
    <property type="project" value="InterPro"/>
</dbReference>
<dbReference type="PANTHER" id="PTHR42905:SF16">
    <property type="entry name" value="CARBOXYPHOSPHONOENOLPYRUVATE PHOSPHONOMUTASE-LIKE PROTEIN (AFU_ORTHOLOGUE AFUA_5G07230)"/>
    <property type="match status" value="1"/>
</dbReference>
<dbReference type="OrthoDB" id="429143at2759"/>
<keyword evidence="2" id="KW-1185">Reference proteome</keyword>
<dbReference type="Proteomes" id="UP000606974">
    <property type="component" value="Unassembled WGS sequence"/>
</dbReference>
<accession>A0A8H7E9E1</accession>
<protein>
    <recommendedName>
        <fullName evidence="3">Carboxyphosphonoenolpyruvate phosphonomutase-like protein</fullName>
    </recommendedName>
</protein>
<dbReference type="CDD" id="cd00377">
    <property type="entry name" value="ICL_PEPM"/>
    <property type="match status" value="1"/>
</dbReference>
<sequence>MEGRNSPFSSTCFLDTFQSETVNRSDLDTNMEMASLVARAKQLASLHVPYKPLVVTNVWDAGTAKVAALHPSCAAIATASYAIAASAGVEDDDLTPEQNLAAIEGIAAVASKHGGGKPLTADMQSGYGERLEEVVRALVRSGVVGCNLEDRDTATGKLYPVDEAARRVRRALAAAGEGGVPGFVVNARTDVLLAGGTVDQAIERGRAYLGAGATTVFVWGGPKRGGMRREEVTEIVRALDGRVSVKLKLGEQDLTVRELAEIGVARISCGPELWRKAMTAFEQEMNAILGSG</sequence>